<protein>
    <submittedName>
        <fullName evidence="1">Uncharacterized protein</fullName>
    </submittedName>
</protein>
<dbReference type="EMBL" id="JARBHB010000004">
    <property type="protein sequence ID" value="KAJ8887304.1"/>
    <property type="molecule type" value="Genomic_DNA"/>
</dbReference>
<gene>
    <name evidence="1" type="ORF">PR048_013519</name>
</gene>
<evidence type="ECO:0000313" key="1">
    <source>
        <dbReference type="EMBL" id="KAJ8887304.1"/>
    </source>
</evidence>
<reference evidence="1 2" key="1">
    <citation type="submission" date="2023-02" db="EMBL/GenBank/DDBJ databases">
        <title>LHISI_Scaffold_Assembly.</title>
        <authorList>
            <person name="Stuart O.P."/>
            <person name="Cleave R."/>
            <person name="Magrath M.J.L."/>
            <person name="Mikheyev A.S."/>
        </authorList>
    </citation>
    <scope>NUCLEOTIDE SEQUENCE [LARGE SCALE GENOMIC DNA]</scope>
    <source>
        <strain evidence="1">Daus_M_001</strain>
        <tissue evidence="1">Leg muscle</tissue>
    </source>
</reference>
<name>A0ABQ9HT83_9NEOP</name>
<evidence type="ECO:0000313" key="2">
    <source>
        <dbReference type="Proteomes" id="UP001159363"/>
    </source>
</evidence>
<proteinExistence type="predicted"/>
<organism evidence="1 2">
    <name type="scientific">Dryococelus australis</name>
    <dbReference type="NCBI Taxonomy" id="614101"/>
    <lineage>
        <taxon>Eukaryota</taxon>
        <taxon>Metazoa</taxon>
        <taxon>Ecdysozoa</taxon>
        <taxon>Arthropoda</taxon>
        <taxon>Hexapoda</taxon>
        <taxon>Insecta</taxon>
        <taxon>Pterygota</taxon>
        <taxon>Neoptera</taxon>
        <taxon>Polyneoptera</taxon>
        <taxon>Phasmatodea</taxon>
        <taxon>Verophasmatodea</taxon>
        <taxon>Anareolatae</taxon>
        <taxon>Phasmatidae</taxon>
        <taxon>Eurycanthinae</taxon>
        <taxon>Dryococelus</taxon>
    </lineage>
</organism>
<dbReference type="Proteomes" id="UP001159363">
    <property type="component" value="Chromosome X"/>
</dbReference>
<sequence length="11" mass="1283">MMAKSTRESSR</sequence>
<accession>A0ABQ9HT83</accession>
<comment type="caution">
    <text evidence="1">The sequence shown here is derived from an EMBL/GenBank/DDBJ whole genome shotgun (WGS) entry which is preliminary data.</text>
</comment>
<keyword evidence="2" id="KW-1185">Reference proteome</keyword>